<reference evidence="1 2" key="1">
    <citation type="submission" date="2011-08" db="EMBL/GenBank/DDBJ databases">
        <authorList>
            <person name="Weinstock G."/>
            <person name="Sodergren E."/>
            <person name="Clifton S."/>
            <person name="Fulton L."/>
            <person name="Fulton B."/>
            <person name="Courtney L."/>
            <person name="Fronick C."/>
            <person name="Harrison M."/>
            <person name="Strong C."/>
            <person name="Farmer C."/>
            <person name="Delahaunty K."/>
            <person name="Markovic C."/>
            <person name="Hall O."/>
            <person name="Minx P."/>
            <person name="Tomlinson C."/>
            <person name="Mitreva M."/>
            <person name="Hou S."/>
            <person name="Chen J."/>
            <person name="Wollam A."/>
            <person name="Pepin K.H."/>
            <person name="Johnson M."/>
            <person name="Bhonagiri V."/>
            <person name="Zhang X."/>
            <person name="Suruliraj S."/>
            <person name="Warren W."/>
            <person name="Chinwalla A."/>
            <person name="Mardis E.R."/>
            <person name="Wilson R.K."/>
        </authorList>
    </citation>
    <scope>NUCLEOTIDE SEQUENCE [LARGE SCALE GENOMIC DNA]</scope>
    <source>
        <strain evidence="1 2">ATCC 29863</strain>
    </source>
</reference>
<dbReference type="EMBL" id="AGCK01000294">
    <property type="protein sequence ID" value="EHM40182.1"/>
    <property type="molecule type" value="Genomic_DNA"/>
</dbReference>
<accession>G9YVL6</accession>
<name>G9YVL6_FLAPL</name>
<dbReference type="AlphaFoldDB" id="G9YVL6"/>
<comment type="caution">
    <text evidence="1">The sequence shown here is derived from an EMBL/GenBank/DDBJ whole genome shotgun (WGS) entry which is preliminary data.</text>
</comment>
<protein>
    <submittedName>
        <fullName evidence="1">Uncharacterized protein</fullName>
    </submittedName>
</protein>
<sequence length="73" mass="7870">MAAERPPLILSKIHFAGWPYSTLLPGPWAAADGLCWHTSRESHPSEDLSELPPLLDPGITRGCGWTGVSLSDC</sequence>
<organism evidence="1 2">
    <name type="scientific">Flavonifractor plautii ATCC 29863</name>
    <dbReference type="NCBI Taxonomy" id="411475"/>
    <lineage>
        <taxon>Bacteria</taxon>
        <taxon>Bacillati</taxon>
        <taxon>Bacillota</taxon>
        <taxon>Clostridia</taxon>
        <taxon>Eubacteriales</taxon>
        <taxon>Oscillospiraceae</taxon>
        <taxon>Flavonifractor</taxon>
    </lineage>
</organism>
<evidence type="ECO:0000313" key="2">
    <source>
        <dbReference type="Proteomes" id="UP000004459"/>
    </source>
</evidence>
<dbReference type="HOGENOM" id="CLU_2699279_0_0_9"/>
<gene>
    <name evidence="1" type="ORF">HMPREF0372_03581</name>
</gene>
<dbReference type="Proteomes" id="UP000004459">
    <property type="component" value="Unassembled WGS sequence"/>
</dbReference>
<evidence type="ECO:0000313" key="1">
    <source>
        <dbReference type="EMBL" id="EHM40182.1"/>
    </source>
</evidence>
<proteinExistence type="predicted"/>